<keyword evidence="2" id="KW-0732">Signal</keyword>
<dbReference type="Gene3D" id="3.40.190.10">
    <property type="entry name" value="Periplasmic binding protein-like II"/>
    <property type="match status" value="1"/>
</dbReference>
<comment type="caution">
    <text evidence="3">The sequence shown here is derived from an EMBL/GenBank/DDBJ whole genome shotgun (WGS) entry which is preliminary data.</text>
</comment>
<evidence type="ECO:0000256" key="1">
    <source>
        <dbReference type="ARBA" id="ARBA00006987"/>
    </source>
</evidence>
<dbReference type="PANTHER" id="PTHR42928">
    <property type="entry name" value="TRICARBOXYLATE-BINDING PROTEIN"/>
    <property type="match status" value="1"/>
</dbReference>
<dbReference type="Gene3D" id="3.40.190.150">
    <property type="entry name" value="Bordetella uptake gene, domain 1"/>
    <property type="match status" value="1"/>
</dbReference>
<evidence type="ECO:0000313" key="3">
    <source>
        <dbReference type="EMBL" id="MBR0663245.1"/>
    </source>
</evidence>
<evidence type="ECO:0000256" key="2">
    <source>
        <dbReference type="SAM" id="SignalP"/>
    </source>
</evidence>
<comment type="similarity">
    <text evidence="1">Belongs to the UPF0065 (bug) family.</text>
</comment>
<dbReference type="RefSeq" id="WP_211850832.1">
    <property type="nucleotide sequence ID" value="NZ_JAAGBB010000002.1"/>
</dbReference>
<dbReference type="CDD" id="cd07012">
    <property type="entry name" value="PBP2_Bug_TTT"/>
    <property type="match status" value="1"/>
</dbReference>
<feature type="chain" id="PRO_5046778541" evidence="2">
    <location>
        <begin position="22"/>
        <end position="316"/>
    </location>
</feature>
<proteinExistence type="inferred from homology"/>
<organism evidence="3 4">
    <name type="scientific">Plastoroseomonas hellenica</name>
    <dbReference type="NCBI Taxonomy" id="2687306"/>
    <lineage>
        <taxon>Bacteria</taxon>
        <taxon>Pseudomonadati</taxon>
        <taxon>Pseudomonadota</taxon>
        <taxon>Alphaproteobacteria</taxon>
        <taxon>Acetobacterales</taxon>
        <taxon>Acetobacteraceae</taxon>
        <taxon>Plastoroseomonas</taxon>
    </lineage>
</organism>
<accession>A0ABS5ESH0</accession>
<dbReference type="InterPro" id="IPR005064">
    <property type="entry name" value="BUG"/>
</dbReference>
<dbReference type="InterPro" id="IPR042100">
    <property type="entry name" value="Bug_dom1"/>
</dbReference>
<reference evidence="4" key="1">
    <citation type="journal article" date="2021" name="Syst. Appl. Microbiol.">
        <title>Roseomonas hellenica sp. nov., isolated from roots of wild-growing Alkanna tinctoria.</title>
        <authorList>
            <person name="Rat A."/>
            <person name="Naranjo H.D."/>
            <person name="Lebbe L."/>
            <person name="Cnockaert M."/>
            <person name="Krigas N."/>
            <person name="Grigoriadou K."/>
            <person name="Maloupa E."/>
            <person name="Willems A."/>
        </authorList>
    </citation>
    <scope>NUCLEOTIDE SEQUENCE [LARGE SCALE GENOMIC DNA]</scope>
    <source>
        <strain evidence="4">LMG 31523</strain>
    </source>
</reference>
<dbReference type="Proteomes" id="UP001196870">
    <property type="component" value="Unassembled WGS sequence"/>
</dbReference>
<sequence>MQRRHFLGSALAAGLAQPALANPNWPDRPVRFIIPFPPGGGTDICGRLIGQRFSEIFRQPFVVDNRGGAGSMIGTRAAGQAPPDGYTLLFNGTLSVIRDGFDPRTVIQHVARVAITHNILVVNERVPASTVPEFIDYARARPGRLNHGTAGPLTSQHLAAVMFDLMAGTKIENVHYRGTGPSVAGILTDEVQLMFGSMSAVLPLIQEGKVKALATASARRSRLLPNLPTVGEFVPGYAAELTYSVSTPHGVAPSILRRIEEGARQAVADGPALEGLLSRGFEPAYETGDSLNQAIDADMRRWADVLQRAGIRLEDL</sequence>
<evidence type="ECO:0000313" key="4">
    <source>
        <dbReference type="Proteomes" id="UP001196870"/>
    </source>
</evidence>
<protein>
    <submittedName>
        <fullName evidence="3">Tripartite tricarboxylate transporter substrate binding protein</fullName>
    </submittedName>
</protein>
<name>A0ABS5ESH0_9PROT</name>
<dbReference type="PANTHER" id="PTHR42928:SF5">
    <property type="entry name" value="BLR1237 PROTEIN"/>
    <property type="match status" value="1"/>
</dbReference>
<dbReference type="Pfam" id="PF03401">
    <property type="entry name" value="TctC"/>
    <property type="match status" value="1"/>
</dbReference>
<feature type="signal peptide" evidence="2">
    <location>
        <begin position="1"/>
        <end position="21"/>
    </location>
</feature>
<dbReference type="EMBL" id="JAAGBB010000002">
    <property type="protein sequence ID" value="MBR0663245.1"/>
    <property type="molecule type" value="Genomic_DNA"/>
</dbReference>
<gene>
    <name evidence="3" type="ORF">GXW71_02640</name>
</gene>
<dbReference type="PIRSF" id="PIRSF017082">
    <property type="entry name" value="YflP"/>
    <property type="match status" value="1"/>
</dbReference>
<keyword evidence="4" id="KW-1185">Reference proteome</keyword>